<dbReference type="GO" id="GO:0004413">
    <property type="term" value="F:homoserine kinase activity"/>
    <property type="evidence" value="ECO:0007669"/>
    <property type="project" value="TreeGrafter"/>
</dbReference>
<evidence type="ECO:0000259" key="2">
    <source>
        <dbReference type="Pfam" id="PF01636"/>
    </source>
</evidence>
<dbReference type="InterPro" id="IPR050249">
    <property type="entry name" value="Pseudomonas-type_ThrB"/>
</dbReference>
<sequence length="333" mass="36685">MAGLYHSDFVDRLQAGAKGLLTQWKLAPETEVRLLSLSENATFRADDPGRDSPVILRVHRPNYHSESEIASELAWIAALRQDGAVETPAPLPMADGNLIARFEDDGQIRHVVAFDFMPGQEPDPEGDLAAGFETLGAISARLHAHTRTWTPPAGFTRKTWNHDTAFGADPLWGDWRAALGLTADGRKTLERLSDALRDRLAAYGAGPDRFGLVHADLRLANLLVDGDRLGVIDFDDCGFSWFIYDFAAAISFLETNPIVPDLQEAWVRGYRSVAALSDEHVEMIPTFIMFRRLLLTAWIASHRETETAREAGLEAYTQGTLDLAEAYLNGGAA</sequence>
<gene>
    <name evidence="3" type="ORF">EV656_11323</name>
</gene>
<dbReference type="OrthoDB" id="241498at2"/>
<keyword evidence="3" id="KW-0418">Kinase</keyword>
<keyword evidence="3" id="KW-0808">Transferase</keyword>
<accession>A0A4R2NIK0</accession>
<dbReference type="EMBL" id="SLXL01000013">
    <property type="protein sequence ID" value="TCP21102.1"/>
    <property type="molecule type" value="Genomic_DNA"/>
</dbReference>
<dbReference type="Gene3D" id="3.90.1200.10">
    <property type="match status" value="1"/>
</dbReference>
<evidence type="ECO:0000313" key="3">
    <source>
        <dbReference type="EMBL" id="TCP21102.1"/>
    </source>
</evidence>
<proteinExistence type="inferred from homology"/>
<dbReference type="SUPFAM" id="SSF56112">
    <property type="entry name" value="Protein kinase-like (PK-like)"/>
    <property type="match status" value="1"/>
</dbReference>
<dbReference type="GO" id="GO:0009088">
    <property type="term" value="P:threonine biosynthetic process"/>
    <property type="evidence" value="ECO:0007669"/>
    <property type="project" value="TreeGrafter"/>
</dbReference>
<organism evidence="3 4">
    <name type="scientific">Rhodovulum adriaticum</name>
    <name type="common">Rhodopseudomonas adriatica</name>
    <dbReference type="NCBI Taxonomy" id="35804"/>
    <lineage>
        <taxon>Bacteria</taxon>
        <taxon>Pseudomonadati</taxon>
        <taxon>Pseudomonadota</taxon>
        <taxon>Alphaproteobacteria</taxon>
        <taxon>Rhodobacterales</taxon>
        <taxon>Paracoccaceae</taxon>
        <taxon>Rhodovulum</taxon>
    </lineage>
</organism>
<name>A0A4R2NIK0_RHOAD</name>
<feature type="domain" description="Aminoglycoside phosphotransferase" evidence="2">
    <location>
        <begin position="37"/>
        <end position="271"/>
    </location>
</feature>
<reference evidence="3 4" key="1">
    <citation type="submission" date="2019-03" db="EMBL/GenBank/DDBJ databases">
        <title>Genomic Encyclopedia of Type Strains, Phase IV (KMG-IV): sequencing the most valuable type-strain genomes for metagenomic binning, comparative biology and taxonomic classification.</title>
        <authorList>
            <person name="Goeker M."/>
        </authorList>
    </citation>
    <scope>NUCLEOTIDE SEQUENCE [LARGE SCALE GENOMIC DNA]</scope>
    <source>
        <strain evidence="3 4">DSM 2781</strain>
    </source>
</reference>
<dbReference type="InterPro" id="IPR011009">
    <property type="entry name" value="Kinase-like_dom_sf"/>
</dbReference>
<evidence type="ECO:0000256" key="1">
    <source>
        <dbReference type="ARBA" id="ARBA00038240"/>
    </source>
</evidence>
<comment type="caution">
    <text evidence="3">The sequence shown here is derived from an EMBL/GenBank/DDBJ whole genome shotgun (WGS) entry which is preliminary data.</text>
</comment>
<comment type="similarity">
    <text evidence="1">Belongs to the pseudomonas-type ThrB family.</text>
</comment>
<dbReference type="PANTHER" id="PTHR21064:SF6">
    <property type="entry name" value="AMINOGLYCOSIDE PHOSPHOTRANSFERASE DOMAIN-CONTAINING PROTEIN"/>
    <property type="match status" value="1"/>
</dbReference>
<protein>
    <submittedName>
        <fullName evidence="3">Ser/Thr protein kinase RdoA (MazF antagonist)</fullName>
    </submittedName>
</protein>
<keyword evidence="4" id="KW-1185">Reference proteome</keyword>
<dbReference type="AlphaFoldDB" id="A0A4R2NIK0"/>
<dbReference type="InterPro" id="IPR002575">
    <property type="entry name" value="Aminoglycoside_PTrfase"/>
</dbReference>
<dbReference type="Pfam" id="PF01636">
    <property type="entry name" value="APH"/>
    <property type="match status" value="1"/>
</dbReference>
<dbReference type="PANTHER" id="PTHR21064">
    <property type="entry name" value="AMINOGLYCOSIDE PHOSPHOTRANSFERASE DOMAIN-CONTAINING PROTEIN-RELATED"/>
    <property type="match status" value="1"/>
</dbReference>
<dbReference type="Proteomes" id="UP000295733">
    <property type="component" value="Unassembled WGS sequence"/>
</dbReference>
<evidence type="ECO:0000313" key="4">
    <source>
        <dbReference type="Proteomes" id="UP000295733"/>
    </source>
</evidence>